<dbReference type="InterPro" id="IPR023346">
    <property type="entry name" value="Lysozyme-like_dom_sf"/>
</dbReference>
<dbReference type="InterPro" id="IPR008258">
    <property type="entry name" value="Transglycosylase_SLT_dom_1"/>
</dbReference>
<feature type="chain" id="PRO_5013188424" evidence="2">
    <location>
        <begin position="24"/>
        <end position="191"/>
    </location>
</feature>
<keyword evidence="2" id="KW-0732">Signal</keyword>
<comment type="similarity">
    <text evidence="1">Belongs to the virb1 family.</text>
</comment>
<evidence type="ECO:0000256" key="2">
    <source>
        <dbReference type="SAM" id="SignalP"/>
    </source>
</evidence>
<reference evidence="4" key="1">
    <citation type="submission" date="2016-08" db="EMBL/GenBank/DDBJ databases">
        <authorList>
            <person name="Seilhamer J.J."/>
        </authorList>
    </citation>
    <scope>NUCLEOTIDE SEQUENCE</scope>
    <source>
        <strain evidence="4">86</strain>
    </source>
</reference>
<organism evidence="4">
    <name type="scientific">uncultured Pleomorphomonas sp</name>
    <dbReference type="NCBI Taxonomy" id="442121"/>
    <lineage>
        <taxon>Bacteria</taxon>
        <taxon>Pseudomonadati</taxon>
        <taxon>Pseudomonadota</taxon>
        <taxon>Alphaproteobacteria</taxon>
        <taxon>Hyphomicrobiales</taxon>
        <taxon>Pleomorphomonadaceae</taxon>
        <taxon>Pleomorphomonas</taxon>
        <taxon>environmental samples</taxon>
    </lineage>
</organism>
<feature type="signal peptide" evidence="2">
    <location>
        <begin position="1"/>
        <end position="23"/>
    </location>
</feature>
<evidence type="ECO:0000256" key="1">
    <source>
        <dbReference type="ARBA" id="ARBA00009387"/>
    </source>
</evidence>
<dbReference type="Pfam" id="PF01464">
    <property type="entry name" value="SLT"/>
    <property type="match status" value="1"/>
</dbReference>
<sequence length="191" mass="20684">MKKAAAAVLAAISIFSVVGHATAEQLTICEREMRAAANEYGIPLGVLYAVGMTESGGKKGLQPLAMNIAGKPYVASSLADALARFQTERARGVKLIDLGCMQINHHYHGERFASVAEMFDPHENVQYAARFLNELRARHDTWTMAVARYHAGPNNNPAQKQYVCLVIGNMVRSGFGAWTPNSAAFCGRKSG</sequence>
<dbReference type="SUPFAM" id="SSF53955">
    <property type="entry name" value="Lysozyme-like"/>
    <property type="match status" value="1"/>
</dbReference>
<protein>
    <submittedName>
        <fullName evidence="4">Lytic transglycosylase catalytic</fullName>
    </submittedName>
</protein>
<name>A0A212LBI1_9HYPH</name>
<accession>A0A212LBI1</accession>
<feature type="domain" description="Transglycosylase SLT" evidence="3">
    <location>
        <begin position="34"/>
        <end position="161"/>
    </location>
</feature>
<dbReference type="AlphaFoldDB" id="A0A212LBI1"/>
<dbReference type="EMBL" id="FMJD01000005">
    <property type="protein sequence ID" value="SCM74858.1"/>
    <property type="molecule type" value="Genomic_DNA"/>
</dbReference>
<proteinExistence type="inferred from homology"/>
<gene>
    <name evidence="4" type="ORF">KL86PLE_130377</name>
</gene>
<evidence type="ECO:0000313" key="4">
    <source>
        <dbReference type="EMBL" id="SCM74858.1"/>
    </source>
</evidence>
<evidence type="ECO:0000259" key="3">
    <source>
        <dbReference type="Pfam" id="PF01464"/>
    </source>
</evidence>
<dbReference type="Gene3D" id="1.10.530.10">
    <property type="match status" value="1"/>
</dbReference>